<feature type="transmembrane region" description="Helical" evidence="9">
    <location>
        <begin position="204"/>
        <end position="224"/>
    </location>
</feature>
<organism evidence="10 11">
    <name type="scientific">Polarella glacialis</name>
    <name type="common">Dinoflagellate</name>
    <dbReference type="NCBI Taxonomy" id="89957"/>
    <lineage>
        <taxon>Eukaryota</taxon>
        <taxon>Sar</taxon>
        <taxon>Alveolata</taxon>
        <taxon>Dinophyceae</taxon>
        <taxon>Suessiales</taxon>
        <taxon>Suessiaceae</taxon>
        <taxon>Polarella</taxon>
    </lineage>
</organism>
<feature type="binding site" evidence="8">
    <location>
        <position position="111"/>
    </location>
    <ligand>
        <name>Zn(2+)</name>
        <dbReference type="ChEBI" id="CHEBI:29105"/>
        <note>catalytic</note>
    </ligand>
</feature>
<keyword evidence="8" id="KW-0862">Zinc</keyword>
<evidence type="ECO:0000256" key="5">
    <source>
        <dbReference type="ARBA" id="ARBA00022989"/>
    </source>
</evidence>
<evidence type="ECO:0000256" key="4">
    <source>
        <dbReference type="ARBA" id="ARBA00022801"/>
    </source>
</evidence>
<feature type="binding site" evidence="7">
    <location>
        <position position="53"/>
    </location>
    <ligand>
        <name>Ca(2+)</name>
        <dbReference type="ChEBI" id="CHEBI:29108"/>
    </ligand>
</feature>
<feature type="binding site" evidence="8">
    <location>
        <position position="242"/>
    </location>
    <ligand>
        <name>Zn(2+)</name>
        <dbReference type="ChEBI" id="CHEBI:29105"/>
        <note>catalytic</note>
    </ligand>
</feature>
<name>A0A813KQL9_POLGL</name>
<evidence type="ECO:0000313" key="11">
    <source>
        <dbReference type="Proteomes" id="UP000626109"/>
    </source>
</evidence>
<accession>A0A813KQL9</accession>
<feature type="binding site" evidence="8">
    <location>
        <position position="238"/>
    </location>
    <ligand>
        <name>Zn(2+)</name>
        <dbReference type="ChEBI" id="CHEBI:29105"/>
        <note>catalytic</note>
    </ligand>
</feature>
<evidence type="ECO:0000256" key="7">
    <source>
        <dbReference type="PIRSR" id="PIRSR608901-1"/>
    </source>
</evidence>
<keyword evidence="7" id="KW-0106">Calcium</keyword>
<evidence type="ECO:0000256" key="3">
    <source>
        <dbReference type="ARBA" id="ARBA00022692"/>
    </source>
</evidence>
<dbReference type="GO" id="GO:0005789">
    <property type="term" value="C:endoplasmic reticulum membrane"/>
    <property type="evidence" value="ECO:0007669"/>
    <property type="project" value="TreeGrafter"/>
</dbReference>
<dbReference type="PANTHER" id="PTHR46187:SF3">
    <property type="entry name" value="ALKALINE CERAMIDASE 3"/>
    <property type="match status" value="1"/>
</dbReference>
<feature type="transmembrane region" description="Helical" evidence="9">
    <location>
        <begin position="239"/>
        <end position="259"/>
    </location>
</feature>
<evidence type="ECO:0000256" key="1">
    <source>
        <dbReference type="ARBA" id="ARBA00004141"/>
    </source>
</evidence>
<comment type="caution">
    <text evidence="10">The sequence shown here is derived from an EMBL/GenBank/DDBJ whole genome shotgun (WGS) entry which is preliminary data.</text>
</comment>
<feature type="transmembrane region" description="Helical" evidence="9">
    <location>
        <begin position="57"/>
        <end position="82"/>
    </location>
</feature>
<feature type="transmembrane region" description="Helical" evidence="9">
    <location>
        <begin position="150"/>
        <end position="169"/>
    </location>
</feature>
<feature type="transmembrane region" description="Helical" evidence="9">
    <location>
        <begin position="94"/>
        <end position="114"/>
    </location>
</feature>
<comment type="subcellular location">
    <subcellularLocation>
        <location evidence="1">Membrane</location>
        <topology evidence="1">Multi-pass membrane protein</topology>
    </subcellularLocation>
</comment>
<dbReference type="GO" id="GO:0046872">
    <property type="term" value="F:metal ion binding"/>
    <property type="evidence" value="ECO:0007669"/>
    <property type="project" value="UniProtKB-KW"/>
</dbReference>
<dbReference type="Proteomes" id="UP000626109">
    <property type="component" value="Unassembled WGS sequence"/>
</dbReference>
<feature type="transmembrane region" description="Helical" evidence="9">
    <location>
        <begin position="175"/>
        <end position="192"/>
    </location>
</feature>
<dbReference type="GO" id="GO:0016811">
    <property type="term" value="F:hydrolase activity, acting on carbon-nitrogen (but not peptide) bonds, in linear amides"/>
    <property type="evidence" value="ECO:0007669"/>
    <property type="project" value="InterPro"/>
</dbReference>
<comment type="cofactor">
    <cofactor evidence="8">
        <name>Zn(2+)</name>
        <dbReference type="ChEBI" id="CHEBI:29105"/>
    </cofactor>
</comment>
<evidence type="ECO:0000256" key="6">
    <source>
        <dbReference type="ARBA" id="ARBA00023136"/>
    </source>
</evidence>
<dbReference type="EMBL" id="CAJNNW010032487">
    <property type="protein sequence ID" value="CAE8713386.1"/>
    <property type="molecule type" value="Genomic_DNA"/>
</dbReference>
<gene>
    <name evidence="10" type="ORF">PGLA2088_LOCUS37501</name>
</gene>
<evidence type="ECO:0000313" key="10">
    <source>
        <dbReference type="EMBL" id="CAE8713386.1"/>
    </source>
</evidence>
<keyword evidence="3 9" id="KW-0812">Transmembrane</keyword>
<feature type="binding site" evidence="7">
    <location>
        <position position="51"/>
    </location>
    <ligand>
        <name>Ca(2+)</name>
        <dbReference type="ChEBI" id="CHEBI:29108"/>
    </ligand>
</feature>
<dbReference type="GO" id="GO:0006672">
    <property type="term" value="P:ceramide metabolic process"/>
    <property type="evidence" value="ECO:0007669"/>
    <property type="project" value="InterPro"/>
</dbReference>
<reference evidence="10" key="1">
    <citation type="submission" date="2021-02" db="EMBL/GenBank/DDBJ databases">
        <authorList>
            <person name="Dougan E. K."/>
            <person name="Rhodes N."/>
            <person name="Thang M."/>
            <person name="Chan C."/>
        </authorList>
    </citation>
    <scope>NUCLEOTIDE SEQUENCE</scope>
</reference>
<sequence length="287" mass="32128">MGAVRVLRVVLGVVLLLIFPLFALLIARGPVDGAGDEREGYWGPKTANVNWCEADYIFTHYIAEFVNSLSSLSIVASGLYGISAHWTSVECRYLVAFASMVVVGVGSFAFHATLLRPMQLLDEVPMIWGNSVFVYILLTMEDKEGRTRTIEIWAISLMTLLMTVLITLFDTSDQNIFLLCYGSGVVYLVLRSRTLNLKYSSETSMLLMDTATVLYAGAFLLWLLDRNFCSAVRSFQLHALWHIGAELGTVSGLLFWIWIRHEVRAAKARLMGSNPATWWIQVLDKAV</sequence>
<comment type="similarity">
    <text evidence="2">Belongs to the alkaline ceramidase family.</text>
</comment>
<keyword evidence="5 9" id="KW-1133">Transmembrane helix</keyword>
<keyword evidence="7" id="KW-0479">Metal-binding</keyword>
<evidence type="ECO:0000256" key="2">
    <source>
        <dbReference type="ARBA" id="ARBA00009780"/>
    </source>
</evidence>
<protein>
    <recommendedName>
        <fullName evidence="12">Alkaline ceramidase</fullName>
    </recommendedName>
</protein>
<keyword evidence="6 9" id="KW-0472">Membrane</keyword>
<feature type="binding site" evidence="7">
    <location>
        <position position="64"/>
    </location>
    <ligand>
        <name>Ca(2+)</name>
        <dbReference type="ChEBI" id="CHEBI:29108"/>
    </ligand>
</feature>
<dbReference type="InterPro" id="IPR008901">
    <property type="entry name" value="ACER"/>
</dbReference>
<proteinExistence type="inferred from homology"/>
<evidence type="ECO:0000256" key="8">
    <source>
        <dbReference type="PIRSR" id="PIRSR608901-2"/>
    </source>
</evidence>
<dbReference type="PANTHER" id="PTHR46187">
    <property type="entry name" value="ALKALINE CERAMIDASE 3"/>
    <property type="match status" value="1"/>
</dbReference>
<dbReference type="AlphaFoldDB" id="A0A813KQL9"/>
<keyword evidence="4" id="KW-0378">Hydrolase</keyword>
<evidence type="ECO:0000256" key="9">
    <source>
        <dbReference type="SAM" id="Phobius"/>
    </source>
</evidence>
<dbReference type="Pfam" id="PF05875">
    <property type="entry name" value="Ceramidase"/>
    <property type="match status" value="1"/>
</dbReference>
<evidence type="ECO:0008006" key="12">
    <source>
        <dbReference type="Google" id="ProtNLM"/>
    </source>
</evidence>